<evidence type="ECO:0000313" key="2">
    <source>
        <dbReference type="EMBL" id="UWZ84259.1"/>
    </source>
</evidence>
<dbReference type="Gene3D" id="3.90.1570.10">
    <property type="entry name" value="tt1808, chain A"/>
    <property type="match status" value="1"/>
</dbReference>
<evidence type="ECO:0000259" key="1">
    <source>
        <dbReference type="Pfam" id="PF05685"/>
    </source>
</evidence>
<dbReference type="Proteomes" id="UP001059380">
    <property type="component" value="Chromosome"/>
</dbReference>
<dbReference type="GO" id="GO:0004519">
    <property type="term" value="F:endonuclease activity"/>
    <property type="evidence" value="ECO:0007669"/>
    <property type="project" value="UniProtKB-KW"/>
</dbReference>
<gene>
    <name evidence="2" type="ORF">MOP44_27400</name>
</gene>
<accession>A0A9J7BNG3</accession>
<dbReference type="PANTHER" id="PTHR34107">
    <property type="entry name" value="SLL0198 PROTEIN-RELATED"/>
    <property type="match status" value="1"/>
</dbReference>
<sequence length="201" mass="22561">MQAFVEIPVLPPRSIVLHPPLSDEEFETLCERTEFVQLERTKEGTIQVNVPAGGTAGEGNSEIIRQLRNWWIQHRRGRTYDSNTGFFLPDGSMLSPDGAYLTPEQLVGLSQGELARFLRRAPAFIVELRSPSDRLSPALEKMENWIANGVQVGWLVDPAERSVHIYEQGRPPRIESSSTIIGTGPVEGFVLDASEVWRCYE</sequence>
<keyword evidence="2" id="KW-0540">Nuclease</keyword>
<keyword evidence="3" id="KW-1185">Reference proteome</keyword>
<dbReference type="EMBL" id="CP093313">
    <property type="protein sequence ID" value="UWZ84259.1"/>
    <property type="molecule type" value="Genomic_DNA"/>
</dbReference>
<keyword evidence="2" id="KW-0255">Endonuclease</keyword>
<dbReference type="PANTHER" id="PTHR34107:SF7">
    <property type="entry name" value="SLR2092 PROTEIN"/>
    <property type="match status" value="1"/>
</dbReference>
<feature type="domain" description="Putative restriction endonuclease" evidence="1">
    <location>
        <begin position="24"/>
        <end position="192"/>
    </location>
</feature>
<protein>
    <submittedName>
        <fullName evidence="2">Uma2 family endonuclease</fullName>
    </submittedName>
</protein>
<proteinExistence type="predicted"/>
<dbReference type="KEGG" id="orp:MOP44_27400"/>
<dbReference type="InterPro" id="IPR012296">
    <property type="entry name" value="Nuclease_put_TT1808"/>
</dbReference>
<dbReference type="RefSeq" id="WP_260793764.1">
    <property type="nucleotide sequence ID" value="NZ_CP093313.1"/>
</dbReference>
<keyword evidence="2" id="KW-0378">Hydrolase</keyword>
<dbReference type="CDD" id="cd06260">
    <property type="entry name" value="DUF820-like"/>
    <property type="match status" value="1"/>
</dbReference>
<dbReference type="InterPro" id="IPR011335">
    <property type="entry name" value="Restrct_endonuc-II-like"/>
</dbReference>
<dbReference type="Pfam" id="PF05685">
    <property type="entry name" value="Uma2"/>
    <property type="match status" value="1"/>
</dbReference>
<dbReference type="InterPro" id="IPR008538">
    <property type="entry name" value="Uma2"/>
</dbReference>
<reference evidence="2" key="1">
    <citation type="submission" date="2021-04" db="EMBL/GenBank/DDBJ databases">
        <title>Phylogenetic analysis of Acidobacteriaceae.</title>
        <authorList>
            <person name="Qiu L."/>
            <person name="Zhang Q."/>
        </authorList>
    </citation>
    <scope>NUCLEOTIDE SEQUENCE</scope>
    <source>
        <strain evidence="2">DSM 25168</strain>
    </source>
</reference>
<dbReference type="AlphaFoldDB" id="A0A9J7BNG3"/>
<dbReference type="SUPFAM" id="SSF52980">
    <property type="entry name" value="Restriction endonuclease-like"/>
    <property type="match status" value="1"/>
</dbReference>
<organism evidence="2 3">
    <name type="scientific">Occallatibacter riparius</name>
    <dbReference type="NCBI Taxonomy" id="1002689"/>
    <lineage>
        <taxon>Bacteria</taxon>
        <taxon>Pseudomonadati</taxon>
        <taxon>Acidobacteriota</taxon>
        <taxon>Terriglobia</taxon>
        <taxon>Terriglobales</taxon>
        <taxon>Acidobacteriaceae</taxon>
        <taxon>Occallatibacter</taxon>
    </lineage>
</organism>
<name>A0A9J7BNG3_9BACT</name>
<evidence type="ECO:0000313" key="3">
    <source>
        <dbReference type="Proteomes" id="UP001059380"/>
    </source>
</evidence>